<name>A0ABV4XIS3_9CYAN</name>
<comment type="caution">
    <text evidence="1">The sequence shown here is derived from an EMBL/GenBank/DDBJ whole genome shotgun (WGS) entry which is preliminary data.</text>
</comment>
<gene>
    <name evidence="1" type="ORF">ACE1CI_01585</name>
</gene>
<reference evidence="1 2" key="1">
    <citation type="submission" date="2024-09" db="EMBL/GenBank/DDBJ databases">
        <title>Floridaenema gen nov. (Aerosakkonemataceae, Aerosakkonematales ord. nov., Cyanobacteria) from benthic tropical and subtropical fresh waters, with the description of four new species.</title>
        <authorList>
            <person name="Moretto J.A."/>
            <person name="Berthold D.E."/>
            <person name="Lefler F.W."/>
            <person name="Huang I.-S."/>
            <person name="Laughinghouse H. IV."/>
        </authorList>
    </citation>
    <scope>NUCLEOTIDE SEQUENCE [LARGE SCALE GENOMIC DNA]</scope>
    <source>
        <strain evidence="1 2">BLCC-F50</strain>
    </source>
</reference>
<evidence type="ECO:0000313" key="1">
    <source>
        <dbReference type="EMBL" id="MFB2891613.1"/>
    </source>
</evidence>
<evidence type="ECO:0000313" key="2">
    <source>
        <dbReference type="Proteomes" id="UP001576784"/>
    </source>
</evidence>
<keyword evidence="2" id="KW-1185">Reference proteome</keyword>
<organism evidence="1 2">
    <name type="scientific">Floridaenema flaviceps BLCC-F50</name>
    <dbReference type="NCBI Taxonomy" id="3153642"/>
    <lineage>
        <taxon>Bacteria</taxon>
        <taxon>Bacillati</taxon>
        <taxon>Cyanobacteriota</taxon>
        <taxon>Cyanophyceae</taxon>
        <taxon>Oscillatoriophycideae</taxon>
        <taxon>Aerosakkonematales</taxon>
        <taxon>Aerosakkonemataceae</taxon>
        <taxon>Floridanema</taxon>
        <taxon>Floridanema flaviceps</taxon>
    </lineage>
</organism>
<proteinExistence type="predicted"/>
<accession>A0ABV4XIS3</accession>
<dbReference type="RefSeq" id="WP_413261291.1">
    <property type="nucleotide sequence ID" value="NZ_JBHFNR010000015.1"/>
</dbReference>
<dbReference type="Proteomes" id="UP001576784">
    <property type="component" value="Unassembled WGS sequence"/>
</dbReference>
<dbReference type="EMBL" id="JBHFNR010000015">
    <property type="protein sequence ID" value="MFB2891613.1"/>
    <property type="molecule type" value="Genomic_DNA"/>
</dbReference>
<sequence length="437" mass="52169">MDELDRRLQELVSQAQLYSNNPPRRRKIIQDLWDTMLPSSNLRGRQPKLTDGEAKRRLAGLKKWCANRYGANIEGDLEEDWSDVLGEVQKEVLIKIDIYNRGVDFQLFKEWQKFRQKLQSNRNPDVYLEFQQPIESFRCRFEQRRTKKGKRTYPAEKAQRLAQTCKTFGDRIQNTEVDLQQAWDSFCNEIQQLYRPLKFWNWFAYYIKNRFIDLIRKRFKEVSGDAPDANQEEDSTTQTRFDKVQAKADLMRSPEVIKIIYEDPDGIFMDKPIENLPQINFREIALLKYQDATLEEIQRHFGIPERINDDGTVNRRYYAQQTISPFYSRTCCYFKPIIEEYLEARLCLPETALTAIINDENGRFQKKRMPSYPSMNFKYIILRRVSGVPSWKVLAQELQLEVKDLIYFYLDCIRYFKLIQLPKTRTRKNKNSILSDI</sequence>
<protein>
    <submittedName>
        <fullName evidence="1">Uncharacterized protein</fullName>
    </submittedName>
</protein>